<protein>
    <submittedName>
        <fullName evidence="3">Transcriptional regulator, MarR family</fullName>
    </submittedName>
</protein>
<dbReference type="InterPro" id="IPR000835">
    <property type="entry name" value="HTH_MarR-typ"/>
</dbReference>
<dbReference type="Pfam" id="PF01047">
    <property type="entry name" value="MarR"/>
    <property type="match status" value="1"/>
</dbReference>
<dbReference type="InterPro" id="IPR036390">
    <property type="entry name" value="WH_DNA-bd_sf"/>
</dbReference>
<dbReference type="InterPro" id="IPR039422">
    <property type="entry name" value="MarR/SlyA-like"/>
</dbReference>
<dbReference type="AlphaFoldDB" id="F8FI56"/>
<evidence type="ECO:0000313" key="4">
    <source>
        <dbReference type="Proteomes" id="UP000006620"/>
    </source>
</evidence>
<dbReference type="PANTHER" id="PTHR33164">
    <property type="entry name" value="TRANSCRIPTIONAL REGULATOR, MARR FAMILY"/>
    <property type="match status" value="1"/>
</dbReference>
<dbReference type="GO" id="GO:0003677">
    <property type="term" value="F:DNA binding"/>
    <property type="evidence" value="ECO:0007669"/>
    <property type="project" value="UniProtKB-KW"/>
</dbReference>
<dbReference type="Proteomes" id="UP000006620">
    <property type="component" value="Chromosome"/>
</dbReference>
<proteinExistence type="predicted"/>
<dbReference type="HOGENOM" id="CLU_083287_15_0_9"/>
<dbReference type="GO" id="GO:0006950">
    <property type="term" value="P:response to stress"/>
    <property type="evidence" value="ECO:0007669"/>
    <property type="project" value="TreeGrafter"/>
</dbReference>
<evidence type="ECO:0000259" key="2">
    <source>
        <dbReference type="PROSITE" id="PS50995"/>
    </source>
</evidence>
<evidence type="ECO:0000313" key="3">
    <source>
        <dbReference type="EMBL" id="AEI43959.1"/>
    </source>
</evidence>
<dbReference type="SMART" id="SM00347">
    <property type="entry name" value="HTH_MARR"/>
    <property type="match status" value="1"/>
</dbReference>
<dbReference type="PRINTS" id="PR00598">
    <property type="entry name" value="HTHMARR"/>
</dbReference>
<keyword evidence="1" id="KW-0238">DNA-binding</keyword>
<gene>
    <name evidence="3" type="ordered locus">KNP414_05435</name>
</gene>
<dbReference type="InterPro" id="IPR036388">
    <property type="entry name" value="WH-like_DNA-bd_sf"/>
</dbReference>
<dbReference type="PATRIC" id="fig|1036673.3.peg.5041"/>
<dbReference type="EMBL" id="CP002869">
    <property type="protein sequence ID" value="AEI43959.1"/>
    <property type="molecule type" value="Genomic_DNA"/>
</dbReference>
<reference evidence="4" key="1">
    <citation type="submission" date="2011-06" db="EMBL/GenBank/DDBJ databases">
        <title>Complete genome sequence of Paenibacillus mucilaginosus KNP414.</title>
        <authorList>
            <person name="Wang J."/>
            <person name="Hu S."/>
            <person name="Hu X."/>
            <person name="Zhang B."/>
            <person name="Dong D."/>
            <person name="Zhang S."/>
            <person name="Zhao K."/>
            <person name="Wu D."/>
        </authorList>
    </citation>
    <scope>NUCLEOTIDE SEQUENCE [LARGE SCALE GENOMIC DNA]</scope>
    <source>
        <strain evidence="4">KNP414</strain>
    </source>
</reference>
<dbReference type="SUPFAM" id="SSF46785">
    <property type="entry name" value="Winged helix' DNA-binding domain"/>
    <property type="match status" value="1"/>
</dbReference>
<reference evidence="3 4" key="2">
    <citation type="journal article" date="2013" name="Genome Announc.">
        <title>Genome Sequence of Growth-Improving Paenibacillus mucilaginosus Strain KNP414.</title>
        <authorList>
            <person name="Lu J.J."/>
            <person name="Wang J.F."/>
            <person name="Hu X.F."/>
        </authorList>
    </citation>
    <scope>NUCLEOTIDE SEQUENCE [LARGE SCALE GENOMIC DNA]</scope>
    <source>
        <strain evidence="3 4">KNP414</strain>
    </source>
</reference>
<organism evidence="3 4">
    <name type="scientific">Paenibacillus mucilaginosus (strain KNP414)</name>
    <dbReference type="NCBI Taxonomy" id="1036673"/>
    <lineage>
        <taxon>Bacteria</taxon>
        <taxon>Bacillati</taxon>
        <taxon>Bacillota</taxon>
        <taxon>Bacilli</taxon>
        <taxon>Bacillales</taxon>
        <taxon>Paenibacillaceae</taxon>
        <taxon>Paenibacillus</taxon>
    </lineage>
</organism>
<evidence type="ECO:0000256" key="1">
    <source>
        <dbReference type="ARBA" id="ARBA00023125"/>
    </source>
</evidence>
<dbReference type="PANTHER" id="PTHR33164:SF57">
    <property type="entry name" value="MARR-FAMILY TRANSCRIPTIONAL REGULATOR"/>
    <property type="match status" value="1"/>
</dbReference>
<dbReference type="Gene3D" id="1.10.10.10">
    <property type="entry name" value="Winged helix-like DNA-binding domain superfamily/Winged helix DNA-binding domain"/>
    <property type="match status" value="1"/>
</dbReference>
<dbReference type="PROSITE" id="PS50995">
    <property type="entry name" value="HTH_MARR_2"/>
    <property type="match status" value="1"/>
</dbReference>
<sequence length="175" mass="19520">MGIGLLMQPPSESVFCLLEREIAVFVRRAEAARIALLKDTPMDRSTYLLLQELSGRGPLGIKALAEALLLDISTASRQTATLEERGYVERVTDPRDARYKLLRITQRGLEQLGVMGRARAAFYAELLKEWPEEERQAFGELMAKFNRTTGEHIAKYRAAEGLIGDGEHKAGESAE</sequence>
<accession>F8FI56</accession>
<name>F8FI56_PAEMK</name>
<feature type="domain" description="HTH marR-type" evidence="2">
    <location>
        <begin position="11"/>
        <end position="147"/>
    </location>
</feature>
<dbReference type="KEGG" id="pms:KNP414_05435"/>
<dbReference type="GO" id="GO:0003700">
    <property type="term" value="F:DNA-binding transcription factor activity"/>
    <property type="evidence" value="ECO:0007669"/>
    <property type="project" value="InterPro"/>
</dbReference>